<gene>
    <name evidence="1" type="ORF">CKO31_25475</name>
</gene>
<dbReference type="EMBL" id="NRRV01000194">
    <property type="protein sequence ID" value="MBK1634008.1"/>
    <property type="molecule type" value="Genomic_DNA"/>
</dbReference>
<accession>A0ABS1CPY9</accession>
<keyword evidence="2" id="KW-1185">Reference proteome</keyword>
<dbReference type="Proteomes" id="UP000748752">
    <property type="component" value="Unassembled WGS sequence"/>
</dbReference>
<organism evidence="1 2">
    <name type="scientific">Thiohalocapsa halophila</name>
    <dbReference type="NCBI Taxonomy" id="69359"/>
    <lineage>
        <taxon>Bacteria</taxon>
        <taxon>Pseudomonadati</taxon>
        <taxon>Pseudomonadota</taxon>
        <taxon>Gammaproteobacteria</taxon>
        <taxon>Chromatiales</taxon>
        <taxon>Chromatiaceae</taxon>
        <taxon>Thiohalocapsa</taxon>
    </lineage>
</organism>
<sequence>MEGQFGIYSKDDTGSQGFLPDFEEKRRLVTPDMRRVSDLHLGELYRALEAHERNLKNALPGCRASEGAEQES</sequence>
<evidence type="ECO:0000313" key="1">
    <source>
        <dbReference type="EMBL" id="MBK1634008.1"/>
    </source>
</evidence>
<comment type="caution">
    <text evidence="1">The sequence shown here is derived from an EMBL/GenBank/DDBJ whole genome shotgun (WGS) entry which is preliminary data.</text>
</comment>
<reference evidence="1 2" key="1">
    <citation type="journal article" date="2020" name="Microorganisms">
        <title>Osmotic Adaptation and Compatible Solute Biosynthesis of Phototrophic Bacteria as Revealed from Genome Analyses.</title>
        <authorList>
            <person name="Imhoff J.F."/>
            <person name="Rahn T."/>
            <person name="Kunzel S."/>
            <person name="Keller A."/>
            <person name="Neulinger S.C."/>
        </authorList>
    </citation>
    <scope>NUCLEOTIDE SEQUENCE [LARGE SCALE GENOMIC DNA]</scope>
    <source>
        <strain evidence="1 2">DSM 6210</strain>
    </source>
</reference>
<evidence type="ECO:0000313" key="2">
    <source>
        <dbReference type="Proteomes" id="UP000748752"/>
    </source>
</evidence>
<protein>
    <submittedName>
        <fullName evidence="1">Uncharacterized protein</fullName>
    </submittedName>
</protein>
<name>A0ABS1CPY9_9GAMM</name>
<proteinExistence type="predicted"/>